<gene>
    <name evidence="9" type="ORF">GTS_27450</name>
</gene>
<dbReference type="InterPro" id="IPR018234">
    <property type="entry name" value="GTP_CycHdrlase_I_CS"/>
</dbReference>
<evidence type="ECO:0000256" key="7">
    <source>
        <dbReference type="ARBA" id="ARBA00030854"/>
    </source>
</evidence>
<reference evidence="10" key="1">
    <citation type="submission" date="2019-04" db="EMBL/GenBank/DDBJ databases">
        <title>Draft genome sequence of Pseudonocardiaceae bacterium SL3-2-4.</title>
        <authorList>
            <person name="Ningsih F."/>
            <person name="Yokota A."/>
            <person name="Sakai Y."/>
            <person name="Nanatani K."/>
            <person name="Yabe S."/>
            <person name="Oetari A."/>
            <person name="Sjamsuridzal W."/>
        </authorList>
    </citation>
    <scope>NUCLEOTIDE SEQUENCE [LARGE SCALE GENOMIC DNA]</scope>
    <source>
        <strain evidence="10">SL3-2-4</strain>
    </source>
</reference>
<dbReference type="GO" id="GO:0006729">
    <property type="term" value="P:tetrahydrobiopterin biosynthetic process"/>
    <property type="evidence" value="ECO:0007669"/>
    <property type="project" value="TreeGrafter"/>
</dbReference>
<dbReference type="AlphaFoldDB" id="A0A4D4J7E6"/>
<dbReference type="InterPro" id="IPR020602">
    <property type="entry name" value="GTP_CycHdrlase_I_dom"/>
</dbReference>
<dbReference type="PANTHER" id="PTHR11109:SF7">
    <property type="entry name" value="GTP CYCLOHYDROLASE 1"/>
    <property type="match status" value="1"/>
</dbReference>
<dbReference type="Pfam" id="PF01227">
    <property type="entry name" value="GTP_cyclohydroI"/>
    <property type="match status" value="1"/>
</dbReference>
<dbReference type="Proteomes" id="UP000298860">
    <property type="component" value="Unassembled WGS sequence"/>
</dbReference>
<comment type="pathway">
    <text evidence="2">Cofactor biosynthesis; 7,8-dihydroneopterin triphosphate biosynthesis; 7,8-dihydroneopterin triphosphate from GTP: step 1/1.</text>
</comment>
<dbReference type="GO" id="GO:0046654">
    <property type="term" value="P:tetrahydrofolate biosynthetic process"/>
    <property type="evidence" value="ECO:0007669"/>
    <property type="project" value="InterPro"/>
</dbReference>
<evidence type="ECO:0000256" key="5">
    <source>
        <dbReference type="ARBA" id="ARBA00022563"/>
    </source>
</evidence>
<evidence type="ECO:0000256" key="6">
    <source>
        <dbReference type="ARBA" id="ARBA00022801"/>
    </source>
</evidence>
<comment type="caution">
    <text evidence="9">The sequence shown here is derived from an EMBL/GenBank/DDBJ whole genome shotgun (WGS) entry which is preliminary data.</text>
</comment>
<dbReference type="SUPFAM" id="SSF55620">
    <property type="entry name" value="Tetrahydrobiopterin biosynthesis enzymes-like"/>
    <property type="match status" value="1"/>
</dbReference>
<dbReference type="PANTHER" id="PTHR11109">
    <property type="entry name" value="GTP CYCLOHYDROLASE I"/>
    <property type="match status" value="1"/>
</dbReference>
<keyword evidence="10" id="KW-1185">Reference proteome</keyword>
<feature type="domain" description="GTP cyclohydrolase I" evidence="8">
    <location>
        <begin position="1"/>
        <end position="77"/>
    </location>
</feature>
<evidence type="ECO:0000259" key="8">
    <source>
        <dbReference type="Pfam" id="PF01227"/>
    </source>
</evidence>
<dbReference type="GO" id="GO:0005737">
    <property type="term" value="C:cytoplasm"/>
    <property type="evidence" value="ECO:0007669"/>
    <property type="project" value="TreeGrafter"/>
</dbReference>
<evidence type="ECO:0000256" key="3">
    <source>
        <dbReference type="ARBA" id="ARBA00012715"/>
    </source>
</evidence>
<dbReference type="InterPro" id="IPR001474">
    <property type="entry name" value="GTP_CycHdrlase_I"/>
</dbReference>
<dbReference type="GO" id="GO:0006730">
    <property type="term" value="P:one-carbon metabolic process"/>
    <property type="evidence" value="ECO:0007669"/>
    <property type="project" value="UniProtKB-KW"/>
</dbReference>
<evidence type="ECO:0000256" key="2">
    <source>
        <dbReference type="ARBA" id="ARBA00005080"/>
    </source>
</evidence>
<accession>A0A4D4J7E6</accession>
<dbReference type="InterPro" id="IPR043133">
    <property type="entry name" value="GTP-CH-I_C/QueF"/>
</dbReference>
<organism evidence="9 10">
    <name type="scientific">Gandjariella thermophila</name>
    <dbReference type="NCBI Taxonomy" id="1931992"/>
    <lineage>
        <taxon>Bacteria</taxon>
        <taxon>Bacillati</taxon>
        <taxon>Actinomycetota</taxon>
        <taxon>Actinomycetes</taxon>
        <taxon>Pseudonocardiales</taxon>
        <taxon>Pseudonocardiaceae</taxon>
        <taxon>Gandjariella</taxon>
    </lineage>
</organism>
<proteinExistence type="predicted"/>
<dbReference type="GO" id="GO:0005525">
    <property type="term" value="F:GTP binding"/>
    <property type="evidence" value="ECO:0007669"/>
    <property type="project" value="TreeGrafter"/>
</dbReference>
<dbReference type="PROSITE" id="PS00860">
    <property type="entry name" value="GTP_CYCLOHYDROL_1_2"/>
    <property type="match status" value="1"/>
</dbReference>
<comment type="catalytic activity">
    <reaction evidence="1">
        <text>GTP + H2O = 7,8-dihydroneopterin 3'-triphosphate + formate + H(+)</text>
        <dbReference type="Rhea" id="RHEA:17473"/>
        <dbReference type="ChEBI" id="CHEBI:15377"/>
        <dbReference type="ChEBI" id="CHEBI:15378"/>
        <dbReference type="ChEBI" id="CHEBI:15740"/>
        <dbReference type="ChEBI" id="CHEBI:37565"/>
        <dbReference type="ChEBI" id="CHEBI:58462"/>
        <dbReference type="EC" id="3.5.4.16"/>
    </reaction>
</comment>
<dbReference type="GO" id="GO:0008270">
    <property type="term" value="F:zinc ion binding"/>
    <property type="evidence" value="ECO:0007669"/>
    <property type="project" value="TreeGrafter"/>
</dbReference>
<dbReference type="UniPathway" id="UPA00848">
    <property type="reaction ID" value="UER00151"/>
</dbReference>
<protein>
    <recommendedName>
        <fullName evidence="4">GTP cyclohydrolase 1</fullName>
        <ecNumber evidence="3">3.5.4.16</ecNumber>
    </recommendedName>
    <alternativeName>
        <fullName evidence="7">GTP cyclohydrolase I</fullName>
    </alternativeName>
</protein>
<dbReference type="Gene3D" id="3.30.1130.10">
    <property type="match status" value="1"/>
</dbReference>
<evidence type="ECO:0000256" key="1">
    <source>
        <dbReference type="ARBA" id="ARBA00001052"/>
    </source>
</evidence>
<evidence type="ECO:0000256" key="4">
    <source>
        <dbReference type="ARBA" id="ARBA00017272"/>
    </source>
</evidence>
<name>A0A4D4J7E6_9PSEU</name>
<keyword evidence="5" id="KW-0554">One-carbon metabolism</keyword>
<evidence type="ECO:0000313" key="9">
    <source>
        <dbReference type="EMBL" id="GDY31112.1"/>
    </source>
</evidence>
<dbReference type="GO" id="GO:0003934">
    <property type="term" value="F:GTP cyclohydrolase I activity"/>
    <property type="evidence" value="ECO:0007669"/>
    <property type="project" value="UniProtKB-EC"/>
</dbReference>
<dbReference type="EMBL" id="BJFL01000012">
    <property type="protein sequence ID" value="GDY31112.1"/>
    <property type="molecule type" value="Genomic_DNA"/>
</dbReference>
<sequence>MVEHFACRPQVQERLTKQIAGWLDTQLRPKGVGVVIQAEHTCMTLRGVQAVGSDTVTSTLLGVLREDPRSRQEFFALTGIHP</sequence>
<keyword evidence="6" id="KW-0378">Hydrolase</keyword>
<evidence type="ECO:0000313" key="10">
    <source>
        <dbReference type="Proteomes" id="UP000298860"/>
    </source>
</evidence>
<dbReference type="EC" id="3.5.4.16" evidence="3"/>